<evidence type="ECO:0000256" key="2">
    <source>
        <dbReference type="ARBA" id="ARBA00023239"/>
    </source>
</evidence>
<gene>
    <name evidence="4" type="ORF">SPSIL_034740</name>
</gene>
<dbReference type="SFLD" id="SFLDS00001">
    <property type="entry name" value="Enolase"/>
    <property type="match status" value="1"/>
</dbReference>
<dbReference type="RefSeq" id="WP_094606850.1">
    <property type="nucleotide sequence ID" value="NZ_CP155573.1"/>
</dbReference>
<dbReference type="InterPro" id="IPR029017">
    <property type="entry name" value="Enolase-like_N"/>
</dbReference>
<dbReference type="Pfam" id="PF13378">
    <property type="entry name" value="MR_MLE_C"/>
    <property type="match status" value="1"/>
</dbReference>
<dbReference type="SMART" id="SM00922">
    <property type="entry name" value="MR_MLE"/>
    <property type="match status" value="1"/>
</dbReference>
<sequence>MKITQVEVFHVHLRKNSGQRPILVRIDTDEGIFGVGEAGMAYGVGGSAAAGMIKDLSRLILGLDPFNTEFIWEKFFKKTFWGQGGGTVVFSGMSALDMALWDIKGKALGLPLYKLLGGKCRTDLRVYASQIQFGWGLERKPKGLKEEYAEEALKAVAQGYDAIKVDVLALNRKGTNENVHLEGPLPNSVIQIGVERVKAIREAVGPDVDIIIENHANTDMVSAIQFAKAIEEYNIFFYEEINTPLNPKLLQKAKEKINIPIASGERIYTRWGYLPFFADRSIDIIQPDIGSCGGFSEFKKIADIAHAYEVTVQAHVAGTGVAEAAALHAETAIPNFCIHEHHQKTLLPEYVELCVHNYQPVNGRYTVPELPGIGQDITEKVFKDSDRIVIK</sequence>
<dbReference type="InterPro" id="IPR029065">
    <property type="entry name" value="Enolase_C-like"/>
</dbReference>
<dbReference type="SUPFAM" id="SSF54826">
    <property type="entry name" value="Enolase N-terminal domain-like"/>
    <property type="match status" value="1"/>
</dbReference>
<name>A0ABZ3INQ7_9FIRM</name>
<evidence type="ECO:0000313" key="5">
    <source>
        <dbReference type="Proteomes" id="UP000216752"/>
    </source>
</evidence>
<feature type="domain" description="Mandelate racemase/muconate lactonizing enzyme C-terminal" evidence="3">
    <location>
        <begin position="145"/>
        <end position="260"/>
    </location>
</feature>
<evidence type="ECO:0000256" key="1">
    <source>
        <dbReference type="ARBA" id="ARBA00022723"/>
    </source>
</evidence>
<keyword evidence="1" id="KW-0479">Metal-binding</keyword>
<dbReference type="EMBL" id="CP155573">
    <property type="protein sequence ID" value="XFO67279.1"/>
    <property type="molecule type" value="Genomic_DNA"/>
</dbReference>
<reference evidence="4" key="1">
    <citation type="submission" date="2024-05" db="EMBL/GenBank/DDBJ databases">
        <title>Isolation and characterization of Sporomusa carbonis sp. nov., a carboxydotrophic hydrogenogen in the genus of Sporomusa isolated from a charcoal burning pile.</title>
        <authorList>
            <person name="Boeer T."/>
            <person name="Rosenbaum F."/>
            <person name="Eysell L."/>
            <person name="Mueller V."/>
            <person name="Daniel R."/>
            <person name="Poehlein A."/>
        </authorList>
    </citation>
    <scope>NUCLEOTIDE SEQUENCE [LARGE SCALE GENOMIC DNA]</scope>
    <source>
        <strain evidence="4">DSM 10669</strain>
    </source>
</reference>
<dbReference type="GO" id="GO:0016829">
    <property type="term" value="F:lyase activity"/>
    <property type="evidence" value="ECO:0007669"/>
    <property type="project" value="UniProtKB-KW"/>
</dbReference>
<keyword evidence="2 4" id="KW-0456">Lyase</keyword>
<dbReference type="InterPro" id="IPR036849">
    <property type="entry name" value="Enolase-like_C_sf"/>
</dbReference>
<dbReference type="PANTHER" id="PTHR48080:SF2">
    <property type="entry name" value="D-GALACTONATE DEHYDRATASE"/>
    <property type="match status" value="1"/>
</dbReference>
<keyword evidence="5" id="KW-1185">Reference proteome</keyword>
<dbReference type="InterPro" id="IPR013341">
    <property type="entry name" value="Mandelate_racemase_N_dom"/>
</dbReference>
<evidence type="ECO:0000313" key="4">
    <source>
        <dbReference type="EMBL" id="XFO67279.1"/>
    </source>
</evidence>
<dbReference type="SUPFAM" id="SSF51604">
    <property type="entry name" value="Enolase C-terminal domain-like"/>
    <property type="match status" value="1"/>
</dbReference>
<protein>
    <submittedName>
        <fullName evidence="4">D-galactonate dehydratase family member</fullName>
        <ecNumber evidence="4">4.2.1.-</ecNumber>
    </submittedName>
</protein>
<dbReference type="InterPro" id="IPR034593">
    <property type="entry name" value="DgoD-like"/>
</dbReference>
<dbReference type="PANTHER" id="PTHR48080">
    <property type="entry name" value="D-GALACTONATE DEHYDRATASE-RELATED"/>
    <property type="match status" value="1"/>
</dbReference>
<evidence type="ECO:0000259" key="3">
    <source>
        <dbReference type="SMART" id="SM00922"/>
    </source>
</evidence>
<proteinExistence type="predicted"/>
<dbReference type="EC" id="4.2.1.-" evidence="4"/>
<dbReference type="Pfam" id="PF02746">
    <property type="entry name" value="MR_MLE_N"/>
    <property type="match status" value="1"/>
</dbReference>
<dbReference type="Proteomes" id="UP000216752">
    <property type="component" value="Chromosome"/>
</dbReference>
<dbReference type="SFLD" id="SFLDG00179">
    <property type="entry name" value="mandelate_racemase"/>
    <property type="match status" value="1"/>
</dbReference>
<organism evidence="4 5">
    <name type="scientific">Sporomusa silvacetica DSM 10669</name>
    <dbReference type="NCBI Taxonomy" id="1123289"/>
    <lineage>
        <taxon>Bacteria</taxon>
        <taxon>Bacillati</taxon>
        <taxon>Bacillota</taxon>
        <taxon>Negativicutes</taxon>
        <taxon>Selenomonadales</taxon>
        <taxon>Sporomusaceae</taxon>
        <taxon>Sporomusa</taxon>
    </lineage>
</organism>
<dbReference type="Gene3D" id="3.30.390.10">
    <property type="entry name" value="Enolase-like, N-terminal domain"/>
    <property type="match status" value="1"/>
</dbReference>
<dbReference type="InterPro" id="IPR013342">
    <property type="entry name" value="Mandelate_racemase_C"/>
</dbReference>
<dbReference type="Gene3D" id="3.20.20.120">
    <property type="entry name" value="Enolase-like C-terminal domain"/>
    <property type="match status" value="1"/>
</dbReference>
<dbReference type="CDD" id="cd03316">
    <property type="entry name" value="MR_like"/>
    <property type="match status" value="1"/>
</dbReference>
<accession>A0ABZ3INQ7</accession>